<evidence type="ECO:0000256" key="5">
    <source>
        <dbReference type="ARBA" id="ARBA00022824"/>
    </source>
</evidence>
<keyword evidence="5" id="KW-0256">Endoplasmic reticulum</keyword>
<sequence length="541" mass="61127">MLRHLLAICLVLISCLASEQTHFDTKLPDEFDLHGYQLIHFEGLDGRQYGSLHSQLNFIVAHYSSDIFRKAAIISFYDVLYASSVQAMLSQILSQKPLGLLFLVPEKLTKSEIFGTYPDVSNWEELQMILSKQSLEIPVYFVKEEEQTVAFYNEQREVAFLKATGQIRSQNWWSQLFSIEIPEFVAFTNPGEATVQEENTVEVFYSLLSFSSVPDSNRPIIAISASYDALSIAPELSIGMGASGASLLAVLSLAKIFNEVKHSKRFNASDFEYDILFILSPTASLKYEATQQFLEILKTNIRESIRLVVCLDSLIDQYNNIDEQLLYVHGLVTELSEKFTQQLKLTVGNKNEEQRGVQTFEHTVYKDKGIPAITVSSLYRPYLQSIYQKYSIFDSQLPCSQQLFKLYTSIADALFFTISSSTQAKLPIDFLATALPLSFLSNVTALLQYTPRSPAHHLQKDSPTTNTLYALFTQSAHHVQRMSISLKQSPYFYPSPSVTIHASRVGARGLELLVFIGTILYLMLLTGIAQHLSREKTIKKD</sequence>
<feature type="signal peptide" evidence="10">
    <location>
        <begin position="1"/>
        <end position="17"/>
    </location>
</feature>
<reference evidence="11" key="1">
    <citation type="submission" date="2019-06" db="EMBL/GenBank/DDBJ databases">
        <authorList>
            <person name="Zheng W."/>
        </authorList>
    </citation>
    <scope>NUCLEOTIDE SEQUENCE</scope>
    <source>
        <strain evidence="11">QDHG01</strain>
    </source>
</reference>
<dbReference type="EMBL" id="RRYP01005494">
    <property type="protein sequence ID" value="TNV81984.1"/>
    <property type="molecule type" value="Genomic_DNA"/>
</dbReference>
<dbReference type="Gene3D" id="3.40.630.10">
    <property type="entry name" value="Zn peptidases"/>
    <property type="match status" value="1"/>
</dbReference>
<accession>A0A8J8NXL9</accession>
<keyword evidence="6 9" id="KW-1133">Transmembrane helix</keyword>
<keyword evidence="7 9" id="KW-0472">Membrane</keyword>
<evidence type="ECO:0000313" key="12">
    <source>
        <dbReference type="Proteomes" id="UP000785679"/>
    </source>
</evidence>
<proteinExistence type="inferred from homology"/>
<dbReference type="SUPFAM" id="SSF53187">
    <property type="entry name" value="Zn-dependent exopeptidases"/>
    <property type="match status" value="1"/>
</dbReference>
<comment type="caution">
    <text evidence="11">The sequence shown here is derived from an EMBL/GenBank/DDBJ whole genome shotgun (WGS) entry which is preliminary data.</text>
</comment>
<evidence type="ECO:0000256" key="10">
    <source>
        <dbReference type="SAM" id="SignalP"/>
    </source>
</evidence>
<dbReference type="InterPro" id="IPR016574">
    <property type="entry name" value="Nicalin"/>
</dbReference>
<evidence type="ECO:0000256" key="3">
    <source>
        <dbReference type="ARBA" id="ARBA00022692"/>
    </source>
</evidence>
<comment type="subcellular location">
    <subcellularLocation>
        <location evidence="1">Endoplasmic reticulum membrane</location>
        <topology evidence="1">Single-pass membrane protein</topology>
    </subcellularLocation>
</comment>
<evidence type="ECO:0000256" key="8">
    <source>
        <dbReference type="ARBA" id="ARBA00023180"/>
    </source>
</evidence>
<dbReference type="Proteomes" id="UP000785679">
    <property type="component" value="Unassembled WGS sequence"/>
</dbReference>
<feature type="transmembrane region" description="Helical" evidence="9">
    <location>
        <begin position="512"/>
        <end position="532"/>
    </location>
</feature>
<dbReference type="GO" id="GO:0009966">
    <property type="term" value="P:regulation of signal transduction"/>
    <property type="evidence" value="ECO:0007669"/>
    <property type="project" value="InterPro"/>
</dbReference>
<gene>
    <name evidence="11" type="ORF">FGO68_gene14046</name>
</gene>
<evidence type="ECO:0000256" key="7">
    <source>
        <dbReference type="ARBA" id="ARBA00023136"/>
    </source>
</evidence>
<keyword evidence="12" id="KW-1185">Reference proteome</keyword>
<keyword evidence="4 10" id="KW-0732">Signal</keyword>
<evidence type="ECO:0000256" key="1">
    <source>
        <dbReference type="ARBA" id="ARBA00004389"/>
    </source>
</evidence>
<evidence type="ECO:0000313" key="11">
    <source>
        <dbReference type="EMBL" id="TNV81984.1"/>
    </source>
</evidence>
<keyword evidence="8" id="KW-0325">Glycoprotein</keyword>
<comment type="similarity">
    <text evidence="2">Belongs to the nicastrin family.</text>
</comment>
<protein>
    <recommendedName>
        <fullName evidence="13">Nicalin</fullName>
    </recommendedName>
</protein>
<keyword evidence="3 9" id="KW-0812">Transmembrane</keyword>
<evidence type="ECO:0000256" key="4">
    <source>
        <dbReference type="ARBA" id="ARBA00022729"/>
    </source>
</evidence>
<dbReference type="PANTHER" id="PTHR31826">
    <property type="entry name" value="NICALIN"/>
    <property type="match status" value="1"/>
</dbReference>
<feature type="chain" id="PRO_5035213763" description="Nicalin" evidence="10">
    <location>
        <begin position="18"/>
        <end position="541"/>
    </location>
</feature>
<name>A0A8J8NXL9_HALGN</name>
<evidence type="ECO:0000256" key="6">
    <source>
        <dbReference type="ARBA" id="ARBA00022989"/>
    </source>
</evidence>
<dbReference type="AlphaFoldDB" id="A0A8J8NXL9"/>
<dbReference type="PROSITE" id="PS51257">
    <property type="entry name" value="PROKAR_LIPOPROTEIN"/>
    <property type="match status" value="1"/>
</dbReference>
<dbReference type="GO" id="GO:0005789">
    <property type="term" value="C:endoplasmic reticulum membrane"/>
    <property type="evidence" value="ECO:0007669"/>
    <property type="project" value="UniProtKB-SubCell"/>
</dbReference>
<evidence type="ECO:0000256" key="9">
    <source>
        <dbReference type="SAM" id="Phobius"/>
    </source>
</evidence>
<evidence type="ECO:0008006" key="13">
    <source>
        <dbReference type="Google" id="ProtNLM"/>
    </source>
</evidence>
<evidence type="ECO:0000256" key="2">
    <source>
        <dbReference type="ARBA" id="ARBA00007717"/>
    </source>
</evidence>
<organism evidence="11 12">
    <name type="scientific">Halteria grandinella</name>
    <dbReference type="NCBI Taxonomy" id="5974"/>
    <lineage>
        <taxon>Eukaryota</taxon>
        <taxon>Sar</taxon>
        <taxon>Alveolata</taxon>
        <taxon>Ciliophora</taxon>
        <taxon>Intramacronucleata</taxon>
        <taxon>Spirotrichea</taxon>
        <taxon>Stichotrichia</taxon>
        <taxon>Sporadotrichida</taxon>
        <taxon>Halteriidae</taxon>
        <taxon>Halteria</taxon>
    </lineage>
</organism>